<keyword evidence="1" id="KW-1133">Transmembrane helix</keyword>
<keyword evidence="4" id="KW-1185">Reference proteome</keyword>
<keyword evidence="1" id="KW-0812">Transmembrane</keyword>
<feature type="transmembrane region" description="Helical" evidence="1">
    <location>
        <begin position="32"/>
        <end position="54"/>
    </location>
</feature>
<dbReference type="Pfam" id="PF07811">
    <property type="entry name" value="TadE"/>
    <property type="match status" value="1"/>
</dbReference>
<evidence type="ECO:0000256" key="1">
    <source>
        <dbReference type="SAM" id="Phobius"/>
    </source>
</evidence>
<accession>A0ABY7TS98</accession>
<dbReference type="InterPro" id="IPR012495">
    <property type="entry name" value="TadE-like_dom"/>
</dbReference>
<evidence type="ECO:0000259" key="2">
    <source>
        <dbReference type="Pfam" id="PF07811"/>
    </source>
</evidence>
<reference evidence="3 4" key="1">
    <citation type="submission" date="2023-02" db="EMBL/GenBank/DDBJ databases">
        <title>Genome sequence of Sphingomonas naphthae.</title>
        <authorList>
            <person name="Kim S."/>
            <person name="Heo J."/>
            <person name="Kwon S.-W."/>
        </authorList>
    </citation>
    <scope>NUCLEOTIDE SEQUENCE [LARGE SCALE GENOMIC DNA]</scope>
    <source>
        <strain evidence="3 4">KACC 18716</strain>
    </source>
</reference>
<name>A0ABY7TS98_9SPHN</name>
<dbReference type="RefSeq" id="WP_273690668.1">
    <property type="nucleotide sequence ID" value="NZ_CP117411.1"/>
</dbReference>
<sequence length="150" mass="15779">MITRGLWKTSLERQVNRGSLRRNTTGAAVVEFALVLPLLLTILFAIVVYGTYFWRAHGLQQVANDAARVAIGGVTKAERKSLVDATIASELPSLGGISTTTVTTNVADTGAVLTVTLAYNAQADLATAAGFIPLPSAMIQRVAVVRLAGL</sequence>
<protein>
    <submittedName>
        <fullName evidence="3">TadE/TadG family type IV pilus assembly protein</fullName>
    </submittedName>
</protein>
<dbReference type="Proteomes" id="UP001220395">
    <property type="component" value="Chromosome"/>
</dbReference>
<evidence type="ECO:0000313" key="4">
    <source>
        <dbReference type="Proteomes" id="UP001220395"/>
    </source>
</evidence>
<dbReference type="EMBL" id="CP117411">
    <property type="protein sequence ID" value="WCT75104.1"/>
    <property type="molecule type" value="Genomic_DNA"/>
</dbReference>
<keyword evidence="1" id="KW-0472">Membrane</keyword>
<proteinExistence type="predicted"/>
<evidence type="ECO:0000313" key="3">
    <source>
        <dbReference type="EMBL" id="WCT75104.1"/>
    </source>
</evidence>
<organism evidence="3 4">
    <name type="scientific">Sphingomonas naphthae</name>
    <dbReference type="NCBI Taxonomy" id="1813468"/>
    <lineage>
        <taxon>Bacteria</taxon>
        <taxon>Pseudomonadati</taxon>
        <taxon>Pseudomonadota</taxon>
        <taxon>Alphaproteobacteria</taxon>
        <taxon>Sphingomonadales</taxon>
        <taxon>Sphingomonadaceae</taxon>
        <taxon>Sphingomonas</taxon>
    </lineage>
</organism>
<gene>
    <name evidence="3" type="ORF">PQ455_07785</name>
</gene>
<feature type="domain" description="TadE-like" evidence="2">
    <location>
        <begin position="26"/>
        <end position="68"/>
    </location>
</feature>